<name>A0A285BUY3_9PROT</name>
<dbReference type="InterPro" id="IPR051803">
    <property type="entry name" value="TA_system_RelE-like_toxin"/>
</dbReference>
<gene>
    <name evidence="4" type="ORF">SAMN06296273_0211</name>
</gene>
<sequence>MGSFILTQKARTDMRLIGRYICKEFGKVQQRNYLRQLDLAFYDLADEPELGHICDDISNGYHKYGVGKHLIFYHYKEKDQIEIVRILHGRIDIEQHL</sequence>
<evidence type="ECO:0000256" key="1">
    <source>
        <dbReference type="ARBA" id="ARBA00006226"/>
    </source>
</evidence>
<keyword evidence="2" id="KW-1277">Toxin-antitoxin system</keyword>
<dbReference type="InterPro" id="IPR035093">
    <property type="entry name" value="RelE/ParE_toxin_dom_sf"/>
</dbReference>
<organism evidence="4 5">
    <name type="scientific">Nitrosomonas ureae</name>
    <dbReference type="NCBI Taxonomy" id="44577"/>
    <lineage>
        <taxon>Bacteria</taxon>
        <taxon>Pseudomonadati</taxon>
        <taxon>Pseudomonadota</taxon>
        <taxon>Betaproteobacteria</taxon>
        <taxon>Nitrosomonadales</taxon>
        <taxon>Nitrosomonadaceae</taxon>
        <taxon>Nitrosomonas</taxon>
    </lineage>
</organism>
<dbReference type="OrthoDB" id="516834at2"/>
<dbReference type="Proteomes" id="UP000242498">
    <property type="component" value="Chromosome I"/>
</dbReference>
<dbReference type="Pfam" id="PF05016">
    <property type="entry name" value="ParE_toxin"/>
    <property type="match status" value="1"/>
</dbReference>
<evidence type="ECO:0000256" key="3">
    <source>
        <dbReference type="PIRNR" id="PIRNR029218"/>
    </source>
</evidence>
<dbReference type="PANTHER" id="PTHR33755:SF9">
    <property type="entry name" value="TOXIN PARE1"/>
    <property type="match status" value="1"/>
</dbReference>
<dbReference type="PANTHER" id="PTHR33755">
    <property type="entry name" value="TOXIN PARE1-RELATED"/>
    <property type="match status" value="1"/>
</dbReference>
<evidence type="ECO:0000313" key="4">
    <source>
        <dbReference type="EMBL" id="SNX58746.1"/>
    </source>
</evidence>
<accession>A0A285BUY3</accession>
<dbReference type="RefSeq" id="WP_096291632.1">
    <property type="nucleotide sequence ID" value="NZ_LT907782.1"/>
</dbReference>
<protein>
    <recommendedName>
        <fullName evidence="3">Toxin</fullName>
    </recommendedName>
</protein>
<dbReference type="InterPro" id="IPR007712">
    <property type="entry name" value="RelE/ParE_toxin"/>
</dbReference>
<comment type="similarity">
    <text evidence="1 3">Belongs to the RelE toxin family.</text>
</comment>
<dbReference type="PIRSF" id="PIRSF029218">
    <property type="entry name" value="ParE"/>
    <property type="match status" value="1"/>
</dbReference>
<dbReference type="Gene3D" id="3.30.2310.20">
    <property type="entry name" value="RelE-like"/>
    <property type="match status" value="1"/>
</dbReference>
<evidence type="ECO:0000313" key="5">
    <source>
        <dbReference type="Proteomes" id="UP000242498"/>
    </source>
</evidence>
<reference evidence="4 5" key="1">
    <citation type="submission" date="2017-08" db="EMBL/GenBank/DDBJ databases">
        <authorList>
            <person name="de Groot N.N."/>
        </authorList>
    </citation>
    <scope>NUCLEOTIDE SEQUENCE [LARGE SCALE GENOMIC DNA]</scope>
    <source>
        <strain evidence="4 5">Nm15</strain>
    </source>
</reference>
<dbReference type="InterPro" id="IPR028344">
    <property type="entry name" value="ParE1/4"/>
</dbReference>
<proteinExistence type="inferred from homology"/>
<dbReference type="AlphaFoldDB" id="A0A285BUY3"/>
<evidence type="ECO:0000256" key="2">
    <source>
        <dbReference type="ARBA" id="ARBA00022649"/>
    </source>
</evidence>
<dbReference type="EMBL" id="LT907782">
    <property type="protein sequence ID" value="SNX58746.1"/>
    <property type="molecule type" value="Genomic_DNA"/>
</dbReference>